<protein>
    <submittedName>
        <fullName evidence="1">Uncharacterized protein</fullName>
    </submittedName>
</protein>
<dbReference type="EMBL" id="JH669644">
    <property type="protein sequence ID" value="KAG6465676.1"/>
    <property type="molecule type" value="Genomic_DNA"/>
</dbReference>
<keyword evidence="2" id="KW-1185">Reference proteome</keyword>
<proteinExistence type="predicted"/>
<gene>
    <name evidence="1" type="ORF">O3G_MSEX015305</name>
</gene>
<organism evidence="1 2">
    <name type="scientific">Manduca sexta</name>
    <name type="common">Tobacco hawkmoth</name>
    <name type="synonym">Tobacco hornworm</name>
    <dbReference type="NCBI Taxonomy" id="7130"/>
    <lineage>
        <taxon>Eukaryota</taxon>
        <taxon>Metazoa</taxon>
        <taxon>Ecdysozoa</taxon>
        <taxon>Arthropoda</taxon>
        <taxon>Hexapoda</taxon>
        <taxon>Insecta</taxon>
        <taxon>Pterygota</taxon>
        <taxon>Neoptera</taxon>
        <taxon>Endopterygota</taxon>
        <taxon>Lepidoptera</taxon>
        <taxon>Glossata</taxon>
        <taxon>Ditrysia</taxon>
        <taxon>Bombycoidea</taxon>
        <taxon>Sphingidae</taxon>
        <taxon>Sphinginae</taxon>
        <taxon>Sphingini</taxon>
        <taxon>Manduca</taxon>
    </lineage>
</organism>
<sequence>MVKNSKKTGSKKKGPPSYANVLHFTHSDIMVELQSKYPGLHDLSKKTKHQLLDNISKTIVERLKKIMETNYEASEKCFLLSRHYRRVHPHFGDFQFVLDALHRIQDAAGSPREQLAEQDISAVNIKASVIDNIPFDKVKQACNKYCDRIANKVTEHIGNLNMDVQEGDTEEEIVRKKVRGELKKLGPFVPTIIRQVVMKNFIPEQSKSHPIHVSLI</sequence>
<reference evidence="1" key="2">
    <citation type="submission" date="2020-12" db="EMBL/GenBank/DDBJ databases">
        <authorList>
            <person name="Kanost M."/>
        </authorList>
    </citation>
    <scope>NUCLEOTIDE SEQUENCE</scope>
</reference>
<evidence type="ECO:0000313" key="2">
    <source>
        <dbReference type="Proteomes" id="UP000791440"/>
    </source>
</evidence>
<reference evidence="1" key="1">
    <citation type="journal article" date="2016" name="Insect Biochem. Mol. Biol.">
        <title>Multifaceted biological insights from a draft genome sequence of the tobacco hornworm moth, Manduca sexta.</title>
        <authorList>
            <person name="Kanost M.R."/>
            <person name="Arrese E.L."/>
            <person name="Cao X."/>
            <person name="Chen Y.R."/>
            <person name="Chellapilla S."/>
            <person name="Goldsmith M.R."/>
            <person name="Grosse-Wilde E."/>
            <person name="Heckel D.G."/>
            <person name="Herndon N."/>
            <person name="Jiang H."/>
            <person name="Papanicolaou A."/>
            <person name="Qu J."/>
            <person name="Soulages J.L."/>
            <person name="Vogel H."/>
            <person name="Walters J."/>
            <person name="Waterhouse R.M."/>
            <person name="Ahn S.J."/>
            <person name="Almeida F.C."/>
            <person name="An C."/>
            <person name="Aqrawi P."/>
            <person name="Bretschneider A."/>
            <person name="Bryant W.B."/>
            <person name="Bucks S."/>
            <person name="Chao H."/>
            <person name="Chevignon G."/>
            <person name="Christen J.M."/>
            <person name="Clarke D.F."/>
            <person name="Dittmer N.T."/>
            <person name="Ferguson L.C.F."/>
            <person name="Garavelou S."/>
            <person name="Gordon K.H.J."/>
            <person name="Gunaratna R.T."/>
            <person name="Han Y."/>
            <person name="Hauser F."/>
            <person name="He Y."/>
            <person name="Heidel-Fischer H."/>
            <person name="Hirsh A."/>
            <person name="Hu Y."/>
            <person name="Jiang H."/>
            <person name="Kalra D."/>
            <person name="Klinner C."/>
            <person name="Konig C."/>
            <person name="Kovar C."/>
            <person name="Kroll A.R."/>
            <person name="Kuwar S.S."/>
            <person name="Lee S.L."/>
            <person name="Lehman R."/>
            <person name="Li K."/>
            <person name="Li Z."/>
            <person name="Liang H."/>
            <person name="Lovelace S."/>
            <person name="Lu Z."/>
            <person name="Mansfield J.H."/>
            <person name="McCulloch K.J."/>
            <person name="Mathew T."/>
            <person name="Morton B."/>
            <person name="Muzny D.M."/>
            <person name="Neunemann D."/>
            <person name="Ongeri F."/>
            <person name="Pauchet Y."/>
            <person name="Pu L.L."/>
            <person name="Pyrousis I."/>
            <person name="Rao X.J."/>
            <person name="Redding A."/>
            <person name="Roesel C."/>
            <person name="Sanchez-Gracia A."/>
            <person name="Schaack S."/>
            <person name="Shukla A."/>
            <person name="Tetreau G."/>
            <person name="Wang Y."/>
            <person name="Xiong G.H."/>
            <person name="Traut W."/>
            <person name="Walsh T.K."/>
            <person name="Worley K.C."/>
            <person name="Wu D."/>
            <person name="Wu W."/>
            <person name="Wu Y.Q."/>
            <person name="Zhang X."/>
            <person name="Zou Z."/>
            <person name="Zucker H."/>
            <person name="Briscoe A.D."/>
            <person name="Burmester T."/>
            <person name="Clem R.J."/>
            <person name="Feyereisen R."/>
            <person name="Grimmelikhuijzen C.J.P."/>
            <person name="Hamodrakas S.J."/>
            <person name="Hansson B.S."/>
            <person name="Huguet E."/>
            <person name="Jermiin L.S."/>
            <person name="Lan Q."/>
            <person name="Lehman H.K."/>
            <person name="Lorenzen M."/>
            <person name="Merzendorfer H."/>
            <person name="Michalopoulos I."/>
            <person name="Morton D.B."/>
            <person name="Muthukrishnan S."/>
            <person name="Oakeshott J.G."/>
            <person name="Palmer W."/>
            <person name="Park Y."/>
            <person name="Passarelli A.L."/>
            <person name="Rozas J."/>
            <person name="Schwartz L.M."/>
            <person name="Smith W."/>
            <person name="Southgate A."/>
            <person name="Vilcinskas A."/>
            <person name="Vogt R."/>
            <person name="Wang P."/>
            <person name="Werren J."/>
            <person name="Yu X.Q."/>
            <person name="Zhou J.J."/>
            <person name="Brown S.J."/>
            <person name="Scherer S.E."/>
            <person name="Richards S."/>
            <person name="Blissard G.W."/>
        </authorList>
    </citation>
    <scope>NUCLEOTIDE SEQUENCE</scope>
</reference>
<dbReference type="Proteomes" id="UP000791440">
    <property type="component" value="Unassembled WGS sequence"/>
</dbReference>
<comment type="caution">
    <text evidence="1">The sequence shown here is derived from an EMBL/GenBank/DDBJ whole genome shotgun (WGS) entry which is preliminary data.</text>
</comment>
<name>A0A921ZWY1_MANSE</name>
<evidence type="ECO:0000313" key="1">
    <source>
        <dbReference type="EMBL" id="KAG6465676.1"/>
    </source>
</evidence>
<dbReference type="AlphaFoldDB" id="A0A921ZWY1"/>
<accession>A0A921ZWY1</accession>